<sequence>MKCLPRELFASFDTLESITLPDSITEWWKCHHNGQSKQWHGV</sequence>
<evidence type="ECO:0000313" key="1">
    <source>
        <dbReference type="EMBL" id="TCU52837.1"/>
    </source>
</evidence>
<dbReference type="EMBL" id="SMBP01000031">
    <property type="protein sequence ID" value="TCU52837.1"/>
    <property type="molecule type" value="Genomic_DNA"/>
</dbReference>
<protein>
    <submittedName>
        <fullName evidence="1">Uncharacterized protein</fullName>
    </submittedName>
</protein>
<gene>
    <name evidence="1" type="ORF">EDD61_1313</name>
</gene>
<organism evidence="1 2">
    <name type="scientific">Longicatena caecimuris</name>
    <dbReference type="NCBI Taxonomy" id="1796635"/>
    <lineage>
        <taxon>Bacteria</taxon>
        <taxon>Bacillati</taxon>
        <taxon>Bacillota</taxon>
        <taxon>Erysipelotrichia</taxon>
        <taxon>Erysipelotrichales</taxon>
        <taxon>Erysipelotrichaceae</taxon>
        <taxon>Longicatena</taxon>
    </lineage>
</organism>
<accession>A0A4R3SX45</accession>
<dbReference type="Proteomes" id="UP000295773">
    <property type="component" value="Unassembled WGS sequence"/>
</dbReference>
<proteinExistence type="predicted"/>
<evidence type="ECO:0000313" key="2">
    <source>
        <dbReference type="Proteomes" id="UP000295773"/>
    </source>
</evidence>
<name>A0A4R3SX45_9FIRM</name>
<dbReference type="AlphaFoldDB" id="A0A4R3SX45"/>
<reference evidence="1 2" key="1">
    <citation type="submission" date="2019-03" db="EMBL/GenBank/DDBJ databases">
        <title>Genomic Encyclopedia of Type Strains, Phase IV (KMG-IV): sequencing the most valuable type-strain genomes for metagenomic binning, comparative biology and taxonomic classification.</title>
        <authorList>
            <person name="Goeker M."/>
        </authorList>
    </citation>
    <scope>NUCLEOTIDE SEQUENCE [LARGE SCALE GENOMIC DNA]</scope>
    <source>
        <strain evidence="1 2">DSM 29481</strain>
    </source>
</reference>
<keyword evidence="2" id="KW-1185">Reference proteome</keyword>
<comment type="caution">
    <text evidence="1">The sequence shown here is derived from an EMBL/GenBank/DDBJ whole genome shotgun (WGS) entry which is preliminary data.</text>
</comment>
<dbReference type="RefSeq" id="WP_257524879.1">
    <property type="nucleotide sequence ID" value="NZ_JANKBG010000032.1"/>
</dbReference>